<dbReference type="Proteomes" id="UP000218231">
    <property type="component" value="Unassembled WGS sequence"/>
</dbReference>
<evidence type="ECO:0000259" key="12">
    <source>
        <dbReference type="Pfam" id="PF02931"/>
    </source>
</evidence>
<reference evidence="14 15" key="1">
    <citation type="journal article" date="2017" name="Curr. Biol.">
        <title>Genome architecture and evolution of a unichromosomal asexual nematode.</title>
        <authorList>
            <person name="Fradin H."/>
            <person name="Zegar C."/>
            <person name="Gutwein M."/>
            <person name="Lucas J."/>
            <person name="Kovtun M."/>
            <person name="Corcoran D."/>
            <person name="Baugh L.R."/>
            <person name="Kiontke K."/>
            <person name="Gunsalus K."/>
            <person name="Fitch D.H."/>
            <person name="Piano F."/>
        </authorList>
    </citation>
    <scope>NUCLEOTIDE SEQUENCE [LARGE SCALE GENOMIC DNA]</scope>
    <source>
        <strain evidence="14">PF1309</strain>
    </source>
</reference>
<comment type="subcellular location">
    <subcellularLocation>
        <location evidence="2">Cell membrane</location>
    </subcellularLocation>
    <subcellularLocation>
        <location evidence="1">Membrane</location>
        <topology evidence="1">Multi-pass membrane protein</topology>
    </subcellularLocation>
</comment>
<evidence type="ECO:0000313" key="15">
    <source>
        <dbReference type="Proteomes" id="UP000218231"/>
    </source>
</evidence>
<dbReference type="GO" id="GO:0005230">
    <property type="term" value="F:extracellular ligand-gated monoatomic ion channel activity"/>
    <property type="evidence" value="ECO:0007669"/>
    <property type="project" value="InterPro"/>
</dbReference>
<dbReference type="PROSITE" id="PS00236">
    <property type="entry name" value="NEUROTR_ION_CHANNEL"/>
    <property type="match status" value="1"/>
</dbReference>
<organism evidence="14 15">
    <name type="scientific">Diploscapter pachys</name>
    <dbReference type="NCBI Taxonomy" id="2018661"/>
    <lineage>
        <taxon>Eukaryota</taxon>
        <taxon>Metazoa</taxon>
        <taxon>Ecdysozoa</taxon>
        <taxon>Nematoda</taxon>
        <taxon>Chromadorea</taxon>
        <taxon>Rhabditida</taxon>
        <taxon>Rhabditina</taxon>
        <taxon>Rhabditomorpha</taxon>
        <taxon>Rhabditoidea</taxon>
        <taxon>Rhabditidae</taxon>
        <taxon>Diploscapter</taxon>
    </lineage>
</organism>
<keyword evidence="4" id="KW-1003">Cell membrane</keyword>
<dbReference type="STRING" id="2018661.A0A2A2JUT2"/>
<dbReference type="InterPro" id="IPR006029">
    <property type="entry name" value="Neurotrans-gated_channel_TM"/>
</dbReference>
<evidence type="ECO:0000256" key="10">
    <source>
        <dbReference type="ARBA" id="ARBA00023303"/>
    </source>
</evidence>
<accession>A0A2A2JUT2</accession>
<feature type="chain" id="PRO_5022265959" description="Neurotransmitter-gated ion-channel ligand-binding domain-containing protein" evidence="11">
    <location>
        <begin position="26"/>
        <end position="421"/>
    </location>
</feature>
<dbReference type="GO" id="GO:0004888">
    <property type="term" value="F:transmembrane signaling receptor activity"/>
    <property type="evidence" value="ECO:0007669"/>
    <property type="project" value="InterPro"/>
</dbReference>
<dbReference type="GO" id="GO:0005886">
    <property type="term" value="C:plasma membrane"/>
    <property type="evidence" value="ECO:0007669"/>
    <property type="project" value="UniProtKB-SubCell"/>
</dbReference>
<dbReference type="SUPFAM" id="SSF90112">
    <property type="entry name" value="Neurotransmitter-gated ion-channel transmembrane pore"/>
    <property type="match status" value="1"/>
</dbReference>
<keyword evidence="3 11" id="KW-0813">Transport</keyword>
<dbReference type="PRINTS" id="PR00253">
    <property type="entry name" value="GABAARECEPTR"/>
</dbReference>
<feature type="domain" description="Neurotransmitter-gated ion-channel ligand-binding" evidence="12">
    <location>
        <begin position="37"/>
        <end position="220"/>
    </location>
</feature>
<feature type="transmembrane region" description="Helical" evidence="11">
    <location>
        <begin position="295"/>
        <end position="314"/>
    </location>
</feature>
<evidence type="ECO:0008006" key="16">
    <source>
        <dbReference type="Google" id="ProtNLM"/>
    </source>
</evidence>
<dbReference type="AlphaFoldDB" id="A0A2A2JUT2"/>
<evidence type="ECO:0000256" key="5">
    <source>
        <dbReference type="ARBA" id="ARBA00022692"/>
    </source>
</evidence>
<dbReference type="OrthoDB" id="8890589at2759"/>
<dbReference type="EMBL" id="LIAE01010211">
    <property type="protein sequence ID" value="PAV65342.1"/>
    <property type="molecule type" value="Genomic_DNA"/>
</dbReference>
<dbReference type="CDD" id="cd19049">
    <property type="entry name" value="LGIC_TM_anion"/>
    <property type="match status" value="1"/>
</dbReference>
<keyword evidence="15" id="KW-1185">Reference proteome</keyword>
<name>A0A2A2JUT2_9BILA</name>
<dbReference type="PRINTS" id="PR00252">
    <property type="entry name" value="NRIONCHANNEL"/>
</dbReference>
<dbReference type="InterPro" id="IPR018000">
    <property type="entry name" value="Neurotransmitter_ion_chnl_CS"/>
</dbReference>
<keyword evidence="5 11" id="KW-0812">Transmembrane</keyword>
<evidence type="ECO:0000256" key="2">
    <source>
        <dbReference type="ARBA" id="ARBA00004236"/>
    </source>
</evidence>
<dbReference type="InterPro" id="IPR006028">
    <property type="entry name" value="GABAA/Glycine_rcpt"/>
</dbReference>
<evidence type="ECO:0000256" key="4">
    <source>
        <dbReference type="ARBA" id="ARBA00022475"/>
    </source>
</evidence>
<keyword evidence="10 11" id="KW-0407">Ion channel</keyword>
<keyword evidence="8 11" id="KW-0406">Ion transport</keyword>
<feature type="signal peptide" evidence="11">
    <location>
        <begin position="1"/>
        <end position="25"/>
    </location>
</feature>
<evidence type="ECO:0000256" key="9">
    <source>
        <dbReference type="ARBA" id="ARBA00023136"/>
    </source>
</evidence>
<dbReference type="InterPro" id="IPR006201">
    <property type="entry name" value="Neur_channel"/>
</dbReference>
<dbReference type="Pfam" id="PF02931">
    <property type="entry name" value="Neur_chan_LBD"/>
    <property type="match status" value="1"/>
</dbReference>
<dbReference type="InterPro" id="IPR036719">
    <property type="entry name" value="Neuro-gated_channel_TM_sf"/>
</dbReference>
<evidence type="ECO:0000256" key="3">
    <source>
        <dbReference type="ARBA" id="ARBA00022448"/>
    </source>
</evidence>
<evidence type="ECO:0000259" key="13">
    <source>
        <dbReference type="Pfam" id="PF02932"/>
    </source>
</evidence>
<evidence type="ECO:0000313" key="14">
    <source>
        <dbReference type="EMBL" id="PAV65342.1"/>
    </source>
</evidence>
<feature type="transmembrane region" description="Helical" evidence="11">
    <location>
        <begin position="386"/>
        <end position="404"/>
    </location>
</feature>
<dbReference type="InterPro" id="IPR006202">
    <property type="entry name" value="Neur_chan_lig-bd"/>
</dbReference>
<evidence type="ECO:0000256" key="7">
    <source>
        <dbReference type="ARBA" id="ARBA00022989"/>
    </source>
</evidence>
<dbReference type="Gene3D" id="2.70.170.10">
    <property type="entry name" value="Neurotransmitter-gated ion-channel ligand-binding domain"/>
    <property type="match status" value="1"/>
</dbReference>
<keyword evidence="6 11" id="KW-0732">Signal</keyword>
<evidence type="ECO:0000256" key="11">
    <source>
        <dbReference type="RuleBase" id="RU000687"/>
    </source>
</evidence>
<protein>
    <recommendedName>
        <fullName evidence="16">Neurotransmitter-gated ion-channel ligand-binding domain-containing protein</fullName>
    </recommendedName>
</protein>
<evidence type="ECO:0000256" key="1">
    <source>
        <dbReference type="ARBA" id="ARBA00004141"/>
    </source>
</evidence>
<dbReference type="Gene3D" id="6.10.250.2810">
    <property type="match status" value="1"/>
</dbReference>
<keyword evidence="7 11" id="KW-1133">Transmembrane helix</keyword>
<dbReference type="FunFam" id="2.70.170.10:FF:000051">
    <property type="entry name" value="Ligand-Gated ion Channel"/>
    <property type="match status" value="1"/>
</dbReference>
<dbReference type="CDD" id="cd18987">
    <property type="entry name" value="LGIC_ECD_anion"/>
    <property type="match status" value="1"/>
</dbReference>
<keyword evidence="9 11" id="KW-0472">Membrane</keyword>
<comment type="similarity">
    <text evidence="11">Belongs to the ligand-gated ion channel (TC 1.A.9) family.</text>
</comment>
<evidence type="ECO:0000256" key="6">
    <source>
        <dbReference type="ARBA" id="ARBA00022729"/>
    </source>
</evidence>
<feature type="domain" description="Neurotransmitter-gated ion-channel transmembrane" evidence="13">
    <location>
        <begin position="258"/>
        <end position="332"/>
    </location>
</feature>
<dbReference type="PANTHER" id="PTHR18945">
    <property type="entry name" value="NEUROTRANSMITTER GATED ION CHANNEL"/>
    <property type="match status" value="1"/>
</dbReference>
<proteinExistence type="inferred from homology"/>
<comment type="caution">
    <text evidence="14">The sequence shown here is derived from an EMBL/GenBank/DDBJ whole genome shotgun (WGS) entry which is preliminary data.</text>
</comment>
<comment type="caution">
    <text evidence="11">Lacks conserved residue(s) required for the propagation of feature annotation.</text>
</comment>
<dbReference type="InterPro" id="IPR036734">
    <property type="entry name" value="Neur_chan_lig-bd_sf"/>
</dbReference>
<sequence length="421" mass="48811">MTGKYRQLFDYLLILIYFLIPRISANSAAANVIYQMLNDKPMPTNNETGPLQVHVGFYVESMGNFRATEMAFDMDMYLYMSWLDINMKHNQTGHILINGRNFSIFQITRSKVPDKNVLDKIWTPDLYFANARSSYFHEVTVHNFNMYISKEGRISYGTRVTLNLACNLNLKNYPLDSQICYVKIISYAHVQHEMMVRWFPNEPIRYNPDIKPPEFEIKSFDQGYCNGTFHYTLTHNSSRIGNFSCLLGMIRLKREIGAVPARVSLSFTTLLTLSTQGNGIRYQLPAVSYAKSIDLFFGVCTLFIFGVLLEFALVNSYMRRANKYNHMAEKLQSGYGSKNAIYPSADCDSEYDEGPSRFYAHMNKNSAQLMYKALQYSRKALSVDKAARIAFPIAFVIFNLFYWVRYLYAEEEDDESIERLY</sequence>
<gene>
    <name evidence="14" type="ORF">WR25_08632</name>
</gene>
<evidence type="ECO:0000256" key="8">
    <source>
        <dbReference type="ARBA" id="ARBA00023065"/>
    </source>
</evidence>
<dbReference type="Pfam" id="PF02932">
    <property type="entry name" value="Neur_chan_memb"/>
    <property type="match status" value="1"/>
</dbReference>
<dbReference type="SUPFAM" id="SSF63712">
    <property type="entry name" value="Nicotinic receptor ligand binding domain-like"/>
    <property type="match status" value="1"/>
</dbReference>